<feature type="region of interest" description="Disordered" evidence="2">
    <location>
        <begin position="1194"/>
        <end position="1282"/>
    </location>
</feature>
<keyword evidence="1" id="KW-0862">Zinc</keyword>
<name>A0A8J4WG41_9TREM</name>
<dbReference type="EMBL" id="LUCH01003650">
    <property type="protein sequence ID" value="KAF5399878.1"/>
    <property type="molecule type" value="Genomic_DNA"/>
</dbReference>
<feature type="region of interest" description="Disordered" evidence="2">
    <location>
        <begin position="454"/>
        <end position="545"/>
    </location>
</feature>
<feature type="compositionally biased region" description="Low complexity" evidence="2">
    <location>
        <begin position="533"/>
        <end position="545"/>
    </location>
</feature>
<dbReference type="GO" id="GO:0003676">
    <property type="term" value="F:nucleic acid binding"/>
    <property type="evidence" value="ECO:0007669"/>
    <property type="project" value="InterPro"/>
</dbReference>
<dbReference type="PANTHER" id="PTHR46939">
    <property type="entry name" value="ZINC FINGER CCHC DOMAIN-CONTAINING PROTEIN 2"/>
    <property type="match status" value="1"/>
</dbReference>
<accession>A0A8J4WG41</accession>
<dbReference type="SMART" id="SM00343">
    <property type="entry name" value="ZnF_C2HC"/>
    <property type="match status" value="1"/>
</dbReference>
<dbReference type="GO" id="GO:0008270">
    <property type="term" value="F:zinc ion binding"/>
    <property type="evidence" value="ECO:0007669"/>
    <property type="project" value="UniProtKB-KW"/>
</dbReference>
<comment type="caution">
    <text evidence="4">The sequence shown here is derived from an EMBL/GenBank/DDBJ whole genome shotgun (WGS) entry which is preliminary data.</text>
</comment>
<reference evidence="4" key="1">
    <citation type="submission" date="2019-05" db="EMBL/GenBank/DDBJ databases">
        <title>Annotation for the trematode Paragonimus heterotremus.</title>
        <authorList>
            <person name="Choi Y.-J."/>
        </authorList>
    </citation>
    <scope>NUCLEOTIDE SEQUENCE</scope>
    <source>
        <strain evidence="4">LC</strain>
    </source>
</reference>
<sequence>MVITHDLQPTPKFRPDWIYSTPQDIWKWFNDSPSFTRVEFVCGLLQLCSPMELRFFGSCLEELARLHFEDLRTLESLSNSVTVATNESCLTTLISSSNLPSSGISSTTDATALKGNSKRLKLNQLPPFFHILRNNTSVRSQLLCRLFLLKSTNSVSADAYFEALMSGENYTALPTDSSVIVSDSSNAFYPKLERDDLSTTSSDESDDLPSRPSLFSQHEWTVLDEIILIYTLAAFHPAFTFDQKNRIFTRLNTLRQWVNRIRPGCKANRPRHSRHPSVSLAPGRSVLPARRVSPCHQLVHCNSCISDAARCGGFSSVSLKPVSPCSGQVSSEVRCNRASITNRCRLSRGGEESDRGANLSQYPDAALPEARARRMWQARCDGDLTQPICRIRCHSWSHEGPGSAGEPCVPTVVRSCCPHAFGCTGQLHINPPALADPSVNPLIPRHCGWNHDSVRGHENRSTNGGDVDSPACSSSAASSSSSSNPDIPRSLKSSSACWSNASSESRHRVPCNTGLPTDVSKRIPRAESPTGVNSSEELSLTSSNTLTSSDGIALVKKLAVSSNHLDQTRQSSSLYEDEAIQPQSCSVATSPPTNRTGPFAADLDFHFNLGKHAKAAVDYCHMVPKRHSSGSSPISTPPSEDSGSETAVASAVSSSDYWLRKTSTRLSGGSFVDAPPATSVSSCVKVCVPDVAISSITLSASRSKANVTECCVSATNGTVLSQSDPLSSSASTCINQESVFPPPPSADVQERSSSSSTGRHHCNQSSCLLPSSFCYGCLHNTSHAPNISSSTPGSTHVLCTPAIVDPAVPAAPLSESRRLIIGQSCSSSSSSYSSDDEPRFTDLICAPCSLPSSSDCNPLCCAPRLDSGCFMTDNVRPYGVENSHLLSLPLTQNVSKPNANASAVSPEQTNGASSSLDLTTTATTSTALLVVSTPPIVAHFPSVTYAPMYHGPQSLLPPTHCWNPSQQQPLFPFPFGSATAYVSPYTPTTAWVANASLPGCALRFPSVPVSLSSQVPNKTEETVNPESTVLLSATETDCHADSSRGVVQEMRSVSSEEMRDTCTTAGNRSQLDLTGEVTHTGAGSTTTQSLSSTILSSIPPIFVCYQAAPTGRFDMYHRPTVDSSQVQVISFPPTGATLPVVSTDVSVVYPTTHLTDLISKAETTKPGAANEVSDALTTDSNVSISIAVPQPLILGSSQTRDPSSQPSNDSLGARQSSDDIQRLVVSDAPTSNQVSSHAVEELGTDRRAGGSTRSTLFSSLTTATSRSTALSEPNLNSVLPGQVRAPNGRYQARNYHQPPPTMLFNTRGFLPTYLTNPLCYASPPPQSGSIGVSFIPAPLPPSYPLMGPLPLPPPTRQPALLPMNFHHPSSAFGLSSVPKNGNSCDSTVSEISASGGVSTSIANMTVSTNLHWTASAHAGKPQYSSNTTLQPVIPTSSSSFLLTSSSPALPLSMAPPFCSNFMPYMPPFGHFPRPFSQFYSTPVVHQPPVTLATFPDHVRSSLSATSQRVVSCHNCGQRGHKVKTCPSRLLLQSTSEDLFHLSFGPPS</sequence>
<dbReference type="Proteomes" id="UP000748531">
    <property type="component" value="Unassembled WGS sequence"/>
</dbReference>
<feature type="compositionally biased region" description="Basic and acidic residues" evidence="2">
    <location>
        <begin position="1238"/>
        <end position="1248"/>
    </location>
</feature>
<feature type="compositionally biased region" description="Polar residues" evidence="2">
    <location>
        <begin position="565"/>
        <end position="574"/>
    </location>
</feature>
<keyword evidence="1" id="KW-0863">Zinc-finger</keyword>
<feature type="compositionally biased region" description="Low complexity" evidence="2">
    <location>
        <begin position="490"/>
        <end position="503"/>
    </location>
</feature>
<evidence type="ECO:0000313" key="4">
    <source>
        <dbReference type="EMBL" id="KAF5399878.1"/>
    </source>
</evidence>
<dbReference type="InterPro" id="IPR058599">
    <property type="entry name" value="PHAT_Smg/ZCCHC2-like"/>
</dbReference>
<keyword evidence="1" id="KW-0479">Metal-binding</keyword>
<dbReference type="OrthoDB" id="6361509at2759"/>
<dbReference type="InterPro" id="IPR042793">
    <property type="entry name" value="ZCCHC2"/>
</dbReference>
<feature type="region of interest" description="Disordered" evidence="2">
    <location>
        <begin position="897"/>
        <end position="916"/>
    </location>
</feature>
<feature type="compositionally biased region" description="Low complexity" evidence="2">
    <location>
        <begin position="629"/>
        <end position="639"/>
    </location>
</feature>
<feature type="compositionally biased region" description="Polar residues" evidence="2">
    <location>
        <begin position="581"/>
        <end position="593"/>
    </location>
</feature>
<dbReference type="InterPro" id="IPR001878">
    <property type="entry name" value="Znf_CCHC"/>
</dbReference>
<dbReference type="Pfam" id="PF26034">
    <property type="entry name" value="PHAT_SMAUG"/>
    <property type="match status" value="1"/>
</dbReference>
<feature type="domain" description="CCHC-type" evidence="3">
    <location>
        <begin position="1512"/>
        <end position="1527"/>
    </location>
</feature>
<feature type="compositionally biased region" description="Low complexity" evidence="2">
    <location>
        <begin position="473"/>
        <end position="483"/>
    </location>
</feature>
<evidence type="ECO:0000313" key="5">
    <source>
        <dbReference type="Proteomes" id="UP000748531"/>
    </source>
</evidence>
<dbReference type="PANTHER" id="PTHR46939:SF1">
    <property type="entry name" value="ZINC FINGER CCHC DOMAIN-CONTAINING PROTEIN 2"/>
    <property type="match status" value="1"/>
</dbReference>
<feature type="region of interest" description="Disordered" evidence="2">
    <location>
        <begin position="626"/>
        <end position="647"/>
    </location>
</feature>
<evidence type="ECO:0000256" key="1">
    <source>
        <dbReference type="PROSITE-ProRule" id="PRU00047"/>
    </source>
</evidence>
<organism evidence="4 5">
    <name type="scientific">Paragonimus heterotremus</name>
    <dbReference type="NCBI Taxonomy" id="100268"/>
    <lineage>
        <taxon>Eukaryota</taxon>
        <taxon>Metazoa</taxon>
        <taxon>Spiralia</taxon>
        <taxon>Lophotrochozoa</taxon>
        <taxon>Platyhelminthes</taxon>
        <taxon>Trematoda</taxon>
        <taxon>Digenea</taxon>
        <taxon>Plagiorchiida</taxon>
        <taxon>Troglotremata</taxon>
        <taxon>Troglotrematidae</taxon>
        <taxon>Paragonimus</taxon>
    </lineage>
</organism>
<feature type="region of interest" description="Disordered" evidence="2">
    <location>
        <begin position="738"/>
        <end position="757"/>
    </location>
</feature>
<proteinExistence type="predicted"/>
<evidence type="ECO:0000256" key="2">
    <source>
        <dbReference type="SAM" id="MobiDB-lite"/>
    </source>
</evidence>
<dbReference type="Pfam" id="PF25479">
    <property type="entry name" value="Vts1"/>
    <property type="match status" value="1"/>
</dbReference>
<evidence type="ECO:0000259" key="3">
    <source>
        <dbReference type="PROSITE" id="PS50158"/>
    </source>
</evidence>
<feature type="compositionally biased region" description="Polar residues" evidence="2">
    <location>
        <begin position="897"/>
        <end position="911"/>
    </location>
</feature>
<keyword evidence="5" id="KW-1185">Reference proteome</keyword>
<feature type="region of interest" description="Disordered" evidence="2">
    <location>
        <begin position="565"/>
        <end position="593"/>
    </location>
</feature>
<dbReference type="PROSITE" id="PS50158">
    <property type="entry name" value="ZF_CCHC"/>
    <property type="match status" value="1"/>
</dbReference>
<gene>
    <name evidence="4" type="ORF">PHET_06719</name>
</gene>
<protein>
    <recommendedName>
        <fullName evidence="3">CCHC-type domain-containing protein</fullName>
    </recommendedName>
</protein>
<feature type="compositionally biased region" description="Polar residues" evidence="2">
    <location>
        <begin position="1195"/>
        <end position="1215"/>
    </location>
</feature>
<dbReference type="InterPro" id="IPR057327">
    <property type="entry name" value="Vts1_dom"/>
</dbReference>
<feature type="compositionally biased region" description="Low complexity" evidence="2">
    <location>
        <begin position="1251"/>
        <end position="1271"/>
    </location>
</feature>